<keyword evidence="1" id="KW-0472">Membrane</keyword>
<dbReference type="EMBL" id="MHRM01000001">
    <property type="protein sequence ID" value="OHA24651.1"/>
    <property type="molecule type" value="Genomic_DNA"/>
</dbReference>
<protein>
    <submittedName>
        <fullName evidence="2">Uncharacterized protein</fullName>
    </submittedName>
</protein>
<evidence type="ECO:0000313" key="2">
    <source>
        <dbReference type="EMBL" id="OHA24651.1"/>
    </source>
</evidence>
<evidence type="ECO:0000256" key="1">
    <source>
        <dbReference type="SAM" id="Phobius"/>
    </source>
</evidence>
<comment type="caution">
    <text evidence="2">The sequence shown here is derived from an EMBL/GenBank/DDBJ whole genome shotgun (WGS) entry which is preliminary data.</text>
</comment>
<reference evidence="2 3" key="1">
    <citation type="journal article" date="2016" name="Nat. Commun.">
        <title>Thousands of microbial genomes shed light on interconnected biogeochemical processes in an aquifer system.</title>
        <authorList>
            <person name="Anantharaman K."/>
            <person name="Brown C.T."/>
            <person name="Hug L.A."/>
            <person name="Sharon I."/>
            <person name="Castelle C.J."/>
            <person name="Probst A.J."/>
            <person name="Thomas B.C."/>
            <person name="Singh A."/>
            <person name="Wilkins M.J."/>
            <person name="Karaoz U."/>
            <person name="Brodie E.L."/>
            <person name="Williams K.H."/>
            <person name="Hubbard S.S."/>
            <person name="Banfield J.F."/>
        </authorList>
    </citation>
    <scope>NUCLEOTIDE SEQUENCE [LARGE SCALE GENOMIC DNA]</scope>
</reference>
<proteinExistence type="predicted"/>
<keyword evidence="1" id="KW-0812">Transmembrane</keyword>
<dbReference type="AlphaFoldDB" id="A0A1G2MNP8"/>
<dbReference type="STRING" id="1802308.A3D50_00430"/>
<organism evidence="2 3">
    <name type="scientific">Candidatus Taylorbacteria bacterium RIFCSPHIGHO2_02_FULL_44_12</name>
    <dbReference type="NCBI Taxonomy" id="1802308"/>
    <lineage>
        <taxon>Bacteria</taxon>
        <taxon>Candidatus Tayloriibacteriota</taxon>
    </lineage>
</organism>
<feature type="transmembrane region" description="Helical" evidence="1">
    <location>
        <begin position="6"/>
        <end position="25"/>
    </location>
</feature>
<dbReference type="Proteomes" id="UP000178413">
    <property type="component" value="Unassembled WGS sequence"/>
</dbReference>
<sequence>MTHSRLQTFIISVICLIAIASVALYTRQPRLSNQAIVNQPAVSSSSQAFLSLSTSTEWQKQFFDGNSTTTTIASTRPFANKTSATSDKNLTATDRLGRDFFTTYIQLRQAGLNEDSGAVQSASDKLITESVAALPGPSVYNLQDITIINTPSTEIVGAYGKSILTILATYLTTRNEAIIAMDAFDKEDMSLLKDIDPLIAGYKEARTILLSTPAPQALARYHVDILNGFNMALFSAEALRKADIDPLRGLAAVSLGADALQRIGLAMTNIQNYFVSAGIPFGY</sequence>
<name>A0A1G2MNP8_9BACT</name>
<gene>
    <name evidence="2" type="ORF">A3D50_00430</name>
</gene>
<accession>A0A1G2MNP8</accession>
<keyword evidence="1" id="KW-1133">Transmembrane helix</keyword>
<evidence type="ECO:0000313" key="3">
    <source>
        <dbReference type="Proteomes" id="UP000178413"/>
    </source>
</evidence>